<dbReference type="HAMAP" id="MF_00222">
    <property type="entry name" value="Shikimate_DH_AroE"/>
    <property type="match status" value="1"/>
</dbReference>
<feature type="binding site" evidence="8">
    <location>
        <begin position="150"/>
        <end position="155"/>
    </location>
    <ligand>
        <name>NADP(+)</name>
        <dbReference type="ChEBI" id="CHEBI:58349"/>
    </ligand>
</feature>
<dbReference type="GO" id="GO:0008652">
    <property type="term" value="P:amino acid biosynthetic process"/>
    <property type="evidence" value="ECO:0007669"/>
    <property type="project" value="UniProtKB-KW"/>
</dbReference>
<dbReference type="GO" id="GO:0050661">
    <property type="term" value="F:NADP binding"/>
    <property type="evidence" value="ECO:0007669"/>
    <property type="project" value="InterPro"/>
</dbReference>
<dbReference type="CDD" id="cd01065">
    <property type="entry name" value="NAD_bind_Shikimate_DH"/>
    <property type="match status" value="1"/>
</dbReference>
<feature type="binding site" evidence="8">
    <location>
        <position position="246"/>
    </location>
    <ligand>
        <name>shikimate</name>
        <dbReference type="ChEBI" id="CHEBI:36208"/>
    </ligand>
</feature>
<feature type="binding site" evidence="8">
    <location>
        <begin position="127"/>
        <end position="131"/>
    </location>
    <ligand>
        <name>NADP(+)</name>
        <dbReference type="ChEBI" id="CHEBI:58349"/>
    </ligand>
</feature>
<dbReference type="Pfam" id="PF01488">
    <property type="entry name" value="Shikimate_DH"/>
    <property type="match status" value="1"/>
</dbReference>
<evidence type="ECO:0000256" key="5">
    <source>
        <dbReference type="ARBA" id="ARBA00023002"/>
    </source>
</evidence>
<dbReference type="NCBIfam" id="NF001310">
    <property type="entry name" value="PRK00258.1-2"/>
    <property type="match status" value="1"/>
</dbReference>
<comment type="function">
    <text evidence="8">Involved in the biosynthesis of the chorismate, which leads to the biosynthesis of aromatic amino acids. Catalyzes the reversible NADPH linked reduction of 3-dehydroshikimate (DHSA) to yield shikimate (SA).</text>
</comment>
<gene>
    <name evidence="8" type="primary">aroE</name>
    <name evidence="12" type="ORF">RZ57_01630</name>
</gene>
<evidence type="ECO:0000313" key="12">
    <source>
        <dbReference type="EMBL" id="AKO31936.1"/>
    </source>
</evidence>
<feature type="binding site" evidence="8">
    <location>
        <position position="103"/>
    </location>
    <ligand>
        <name>shikimate</name>
        <dbReference type="ChEBI" id="CHEBI:36208"/>
    </ligand>
</feature>
<dbReference type="PANTHER" id="PTHR21089:SF1">
    <property type="entry name" value="BIFUNCTIONAL 3-DEHYDROQUINATE DEHYDRATASE_SHIKIMATE DEHYDROGENASE, CHLOROPLASTIC"/>
    <property type="match status" value="1"/>
</dbReference>
<dbReference type="GO" id="GO:0004764">
    <property type="term" value="F:shikimate 3-dehydrogenase (NADP+) activity"/>
    <property type="evidence" value="ECO:0007669"/>
    <property type="project" value="UniProtKB-UniRule"/>
</dbReference>
<accession>A0AAC8UBM7</accession>
<dbReference type="OMA" id="FGNPIKH"/>
<comment type="pathway">
    <text evidence="1 8">Metabolic intermediate biosynthesis; chorismate biosynthesis; chorismate from D-erythrose 4-phosphate and phosphoenolpyruvate: step 4/7.</text>
</comment>
<dbReference type="NCBIfam" id="TIGR00507">
    <property type="entry name" value="aroE"/>
    <property type="match status" value="1"/>
</dbReference>
<feature type="binding site" evidence="8">
    <location>
        <position position="87"/>
    </location>
    <ligand>
        <name>shikimate</name>
        <dbReference type="ChEBI" id="CHEBI:36208"/>
    </ligand>
</feature>
<comment type="subunit">
    <text evidence="8">Homodimer.</text>
</comment>
<keyword evidence="4 8" id="KW-0521">NADP</keyword>
<dbReference type="FunFam" id="3.40.50.10860:FF:000006">
    <property type="entry name" value="Shikimate dehydrogenase (NADP(+))"/>
    <property type="match status" value="1"/>
</dbReference>
<feature type="binding site" evidence="8">
    <location>
        <position position="216"/>
    </location>
    <ligand>
        <name>shikimate</name>
        <dbReference type="ChEBI" id="CHEBI:36208"/>
    </ligand>
</feature>
<dbReference type="RefSeq" id="WP_010944433.1">
    <property type="nucleotide sequence ID" value="NZ_CP011218.1"/>
</dbReference>
<feature type="binding site" evidence="8">
    <location>
        <begin position="15"/>
        <end position="17"/>
    </location>
    <ligand>
        <name>shikimate</name>
        <dbReference type="ChEBI" id="CHEBI:36208"/>
    </ligand>
</feature>
<keyword evidence="6 8" id="KW-0057">Aromatic amino acid biosynthesis</keyword>
<comment type="catalytic activity">
    <reaction evidence="7 8">
        <text>shikimate + NADP(+) = 3-dehydroshikimate + NADPH + H(+)</text>
        <dbReference type="Rhea" id="RHEA:17737"/>
        <dbReference type="ChEBI" id="CHEBI:15378"/>
        <dbReference type="ChEBI" id="CHEBI:16630"/>
        <dbReference type="ChEBI" id="CHEBI:36208"/>
        <dbReference type="ChEBI" id="CHEBI:57783"/>
        <dbReference type="ChEBI" id="CHEBI:58349"/>
        <dbReference type="EC" id="1.1.1.25"/>
    </reaction>
</comment>
<evidence type="ECO:0000259" key="9">
    <source>
        <dbReference type="Pfam" id="PF01488"/>
    </source>
</evidence>
<feature type="domain" description="SDH C-terminal" evidence="11">
    <location>
        <begin position="239"/>
        <end position="269"/>
    </location>
</feature>
<dbReference type="GO" id="GO:0009423">
    <property type="term" value="P:chorismate biosynthetic process"/>
    <property type="evidence" value="ECO:0007669"/>
    <property type="project" value="UniProtKB-UniRule"/>
</dbReference>
<feature type="active site" description="Proton acceptor" evidence="8">
    <location>
        <position position="66"/>
    </location>
</feature>
<evidence type="ECO:0000256" key="7">
    <source>
        <dbReference type="ARBA" id="ARBA00049442"/>
    </source>
</evidence>
<protein>
    <recommendedName>
        <fullName evidence="2 8">Shikimate dehydrogenase (NADP(+))</fullName>
        <shortName evidence="8">SDH</shortName>
        <ecNumber evidence="2 8">1.1.1.25</ecNumber>
    </recommendedName>
</protein>
<dbReference type="InterPro" id="IPR013708">
    <property type="entry name" value="Shikimate_DH-bd_N"/>
</dbReference>
<dbReference type="Proteomes" id="UP000060132">
    <property type="component" value="Chromosome"/>
</dbReference>
<evidence type="ECO:0000259" key="10">
    <source>
        <dbReference type="Pfam" id="PF08501"/>
    </source>
</evidence>
<dbReference type="InterPro" id="IPR006151">
    <property type="entry name" value="Shikm_DH/Glu-tRNA_Rdtase"/>
</dbReference>
<keyword evidence="3 8" id="KW-0028">Amino-acid biosynthesis</keyword>
<dbReference type="Pfam" id="PF18317">
    <property type="entry name" value="SDH_C"/>
    <property type="match status" value="1"/>
</dbReference>
<dbReference type="InterPro" id="IPR022893">
    <property type="entry name" value="Shikimate_DH_fam"/>
</dbReference>
<dbReference type="InterPro" id="IPR041121">
    <property type="entry name" value="SDH_C"/>
</dbReference>
<dbReference type="GO" id="GO:0019632">
    <property type="term" value="P:shikimate metabolic process"/>
    <property type="evidence" value="ECO:0007669"/>
    <property type="project" value="InterPro"/>
</dbReference>
<comment type="similarity">
    <text evidence="8">Belongs to the shikimate dehydrogenase family.</text>
</comment>
<dbReference type="InterPro" id="IPR011342">
    <property type="entry name" value="Shikimate_DH"/>
</dbReference>
<dbReference type="SUPFAM" id="SSF51735">
    <property type="entry name" value="NAD(P)-binding Rossmann-fold domains"/>
    <property type="match status" value="1"/>
</dbReference>
<dbReference type="Pfam" id="PF08501">
    <property type="entry name" value="Shikimate_dh_N"/>
    <property type="match status" value="1"/>
</dbReference>
<evidence type="ECO:0000256" key="4">
    <source>
        <dbReference type="ARBA" id="ARBA00022857"/>
    </source>
</evidence>
<feature type="binding site" evidence="8">
    <location>
        <position position="62"/>
    </location>
    <ligand>
        <name>shikimate</name>
        <dbReference type="ChEBI" id="CHEBI:36208"/>
    </ligand>
</feature>
<sequence length="276" mass="30602">MARQYAVWGNPIAHSKSPYIHQLFAQQSNRRIEYAAKLGDKIAFEKQLVQFFTDGANGVNITSPFKARAFRLADVCSESCLLAGAANTLKRLDDGRLFADNTDGKGFCADLARLEWLIPEQRVLILGAGGVTKGVLLPLLLAKQKVTLSNRTHIKAVELAQQFAKYGDIQAVSLSEIVQHPPFDLIINATSLGLQGGYIALPNHLFEKSAVYDMEYASNMCTPFLNYVRTQGVTRYQDGLGMLVNQAAFSFQLWEGELPKVENVLKQLRAEMGYVK</sequence>
<evidence type="ECO:0000256" key="6">
    <source>
        <dbReference type="ARBA" id="ARBA00023141"/>
    </source>
</evidence>
<dbReference type="AlphaFoldDB" id="A0AAC8UBM7"/>
<dbReference type="EC" id="1.1.1.25" evidence="2 8"/>
<dbReference type="SUPFAM" id="SSF53223">
    <property type="entry name" value="Aminoacid dehydrogenase-like, N-terminal domain"/>
    <property type="match status" value="1"/>
</dbReference>
<evidence type="ECO:0000256" key="3">
    <source>
        <dbReference type="ARBA" id="ARBA00022605"/>
    </source>
</evidence>
<evidence type="ECO:0000256" key="1">
    <source>
        <dbReference type="ARBA" id="ARBA00004871"/>
    </source>
</evidence>
<dbReference type="GO" id="GO:0005829">
    <property type="term" value="C:cytosol"/>
    <property type="evidence" value="ECO:0007669"/>
    <property type="project" value="TreeGrafter"/>
</dbReference>
<evidence type="ECO:0000256" key="2">
    <source>
        <dbReference type="ARBA" id="ARBA00012962"/>
    </source>
</evidence>
<evidence type="ECO:0000256" key="8">
    <source>
        <dbReference type="HAMAP-Rule" id="MF_00222"/>
    </source>
</evidence>
<feature type="binding site" evidence="8">
    <location>
        <position position="78"/>
    </location>
    <ligand>
        <name>NADP(+)</name>
        <dbReference type="ChEBI" id="CHEBI:58349"/>
    </ligand>
</feature>
<keyword evidence="5 8" id="KW-0560">Oxidoreductase</keyword>
<feature type="domain" description="Shikimate dehydrogenase substrate binding N-terminal" evidence="10">
    <location>
        <begin position="7"/>
        <end position="89"/>
    </location>
</feature>
<name>A0AAC8UBM7_HAEDC</name>
<proteinExistence type="inferred from homology"/>
<dbReference type="GO" id="GO:0009073">
    <property type="term" value="P:aromatic amino acid family biosynthetic process"/>
    <property type="evidence" value="ECO:0007669"/>
    <property type="project" value="UniProtKB-KW"/>
</dbReference>
<dbReference type="Gene3D" id="3.40.50.720">
    <property type="entry name" value="NAD(P)-binding Rossmann-like Domain"/>
    <property type="match status" value="1"/>
</dbReference>
<dbReference type="InterPro" id="IPR036291">
    <property type="entry name" value="NAD(P)-bd_dom_sf"/>
</dbReference>
<dbReference type="SMR" id="A0AAC8UBM7"/>
<feature type="binding site" evidence="8">
    <location>
        <position position="239"/>
    </location>
    <ligand>
        <name>NADP(+)</name>
        <dbReference type="ChEBI" id="CHEBI:58349"/>
    </ligand>
</feature>
<feature type="binding site" evidence="8">
    <location>
        <position position="214"/>
    </location>
    <ligand>
        <name>NADP(+)</name>
        <dbReference type="ChEBI" id="CHEBI:58349"/>
    </ligand>
</feature>
<organism evidence="12 13">
    <name type="scientific">Haemophilus ducreyi</name>
    <dbReference type="NCBI Taxonomy" id="730"/>
    <lineage>
        <taxon>Bacteria</taxon>
        <taxon>Pseudomonadati</taxon>
        <taxon>Pseudomonadota</taxon>
        <taxon>Gammaproteobacteria</taxon>
        <taxon>Pasteurellales</taxon>
        <taxon>Pasteurellaceae</taxon>
        <taxon>Haemophilus</taxon>
    </lineage>
</organism>
<reference evidence="12 13" key="1">
    <citation type="journal article" date="2015" name="PLoS Negl. Trop. Dis.">
        <title>Haemophilus ducreyi Cutaneous Ulcer Strains Are Nearly Identical to Class I Genital Ulcer Strains.</title>
        <authorList>
            <person name="Gangaiah D."/>
            <person name="Webb K.M."/>
            <person name="Humphreys T.L."/>
            <person name="Fortney K.R."/>
            <person name="Toh E."/>
            <person name="Tai A."/>
            <person name="Katz S.S."/>
            <person name="Pillay A."/>
            <person name="Chen C.Y."/>
            <person name="Roberts S.A."/>
            <person name="Munson R.S.Jr."/>
            <person name="Spinola S.M."/>
        </authorList>
    </citation>
    <scope>NUCLEOTIDE SEQUENCE [LARGE SCALE GENOMIC DNA]</scope>
    <source>
        <strain evidence="13">CLU2</strain>
    </source>
</reference>
<dbReference type="Gene3D" id="3.40.50.10860">
    <property type="entry name" value="Leucine Dehydrogenase, chain A, domain 1"/>
    <property type="match status" value="1"/>
</dbReference>
<evidence type="ECO:0000259" key="11">
    <source>
        <dbReference type="Pfam" id="PF18317"/>
    </source>
</evidence>
<feature type="domain" description="Quinate/shikimate 5-dehydrogenase/glutamyl-tRNA reductase" evidence="9">
    <location>
        <begin position="120"/>
        <end position="191"/>
    </location>
</feature>
<evidence type="ECO:0000313" key="13">
    <source>
        <dbReference type="Proteomes" id="UP000060132"/>
    </source>
</evidence>
<dbReference type="InterPro" id="IPR046346">
    <property type="entry name" value="Aminoacid_DH-like_N_sf"/>
</dbReference>
<dbReference type="PANTHER" id="PTHR21089">
    <property type="entry name" value="SHIKIMATE DEHYDROGENASE"/>
    <property type="match status" value="1"/>
</dbReference>
<dbReference type="EMBL" id="CP011219">
    <property type="protein sequence ID" value="AKO31936.1"/>
    <property type="molecule type" value="Genomic_DNA"/>
</dbReference>